<dbReference type="PANTHER" id="PTHR30349">
    <property type="entry name" value="PHAGE INTEGRASE-RELATED"/>
    <property type="match status" value="1"/>
</dbReference>
<dbReference type="Gene3D" id="1.10.443.10">
    <property type="entry name" value="Intergrase catalytic core"/>
    <property type="match status" value="1"/>
</dbReference>
<gene>
    <name evidence="8" type="ORF">CVT23_01260</name>
</gene>
<dbReference type="InterPro" id="IPR050090">
    <property type="entry name" value="Tyrosine_recombinase_XerCD"/>
</dbReference>
<dbReference type="Gene3D" id="1.10.150.130">
    <property type="match status" value="1"/>
</dbReference>
<keyword evidence="9" id="KW-1185">Reference proteome</keyword>
<evidence type="ECO:0000256" key="1">
    <source>
        <dbReference type="ARBA" id="ARBA00008857"/>
    </source>
</evidence>
<sequence length="361" mass="41222">MRKHHPENERIKRRYLTYLREAKRLSETSVDQAAAAIAAFEASTGFRDFKRFHIEQARKFKRDLVEQINPATGKPLAKATVHARLMALKAFVQWLADQPGYRSRIRYSDADYFNPSANDSRIARAVRERPVPTVEQIRHVLATMSADTDIQRRDRALVAFTLLSGARDNAIASMSLKHVDVARRLVHQDAREVRTKRAKTFSSSFFPVGDDIEAIVTDWIDHLRTVLLFGDDDPLFPATRVAPNGDGVFAPAGLDRRHWKNAGAIRRIFREAFEAASLPYFNPHSFRNTLARLGEQVCRTPEEFKAWSQNFGHEKVLTTFTSYGAVAPHRQAEIMRSVRLPSSDREDELVRRIAEAVRTSR</sequence>
<proteinExistence type="inferred from homology"/>
<feature type="domain" description="Tyr recombinase" evidence="6">
    <location>
        <begin position="127"/>
        <end position="336"/>
    </location>
</feature>
<evidence type="ECO:0000313" key="8">
    <source>
        <dbReference type="EMBL" id="PJK31339.1"/>
    </source>
</evidence>
<protein>
    <submittedName>
        <fullName evidence="8">Recombinase XerC</fullName>
    </submittedName>
</protein>
<dbReference type="PANTHER" id="PTHR30349:SF41">
    <property type="entry name" value="INTEGRASE_RECOMBINASE PROTEIN MJ0367-RELATED"/>
    <property type="match status" value="1"/>
</dbReference>
<evidence type="ECO:0000256" key="3">
    <source>
        <dbReference type="ARBA" id="ARBA00023125"/>
    </source>
</evidence>
<keyword evidence="2" id="KW-0229">DNA integration</keyword>
<keyword evidence="4" id="KW-0233">DNA recombination</keyword>
<dbReference type="RefSeq" id="WP_109793765.1">
    <property type="nucleotide sequence ID" value="NZ_PHIG01000005.1"/>
</dbReference>
<dbReference type="GO" id="GO:0006310">
    <property type="term" value="P:DNA recombination"/>
    <property type="evidence" value="ECO:0007669"/>
    <property type="project" value="UniProtKB-KW"/>
</dbReference>
<organism evidence="8 9">
    <name type="scientific">Minwuia thermotolerans</name>
    <dbReference type="NCBI Taxonomy" id="2056226"/>
    <lineage>
        <taxon>Bacteria</taxon>
        <taxon>Pseudomonadati</taxon>
        <taxon>Pseudomonadota</taxon>
        <taxon>Alphaproteobacteria</taxon>
        <taxon>Minwuiales</taxon>
        <taxon>Minwuiaceae</taxon>
        <taxon>Minwuia</taxon>
    </lineage>
</organism>
<evidence type="ECO:0000256" key="4">
    <source>
        <dbReference type="ARBA" id="ARBA00023172"/>
    </source>
</evidence>
<dbReference type="Proteomes" id="UP000229498">
    <property type="component" value="Unassembled WGS sequence"/>
</dbReference>
<dbReference type="InterPro" id="IPR013762">
    <property type="entry name" value="Integrase-like_cat_sf"/>
</dbReference>
<dbReference type="SUPFAM" id="SSF56349">
    <property type="entry name" value="DNA breaking-rejoining enzymes"/>
    <property type="match status" value="1"/>
</dbReference>
<accession>A0A2M9G6J3</accession>
<evidence type="ECO:0000259" key="7">
    <source>
        <dbReference type="PROSITE" id="PS51900"/>
    </source>
</evidence>
<evidence type="ECO:0000313" key="9">
    <source>
        <dbReference type="Proteomes" id="UP000229498"/>
    </source>
</evidence>
<name>A0A2M9G6J3_9PROT</name>
<dbReference type="PROSITE" id="PS51898">
    <property type="entry name" value="TYR_RECOMBINASE"/>
    <property type="match status" value="1"/>
</dbReference>
<comment type="similarity">
    <text evidence="1">Belongs to the 'phage' integrase family.</text>
</comment>
<dbReference type="PROSITE" id="PS51900">
    <property type="entry name" value="CB"/>
    <property type="match status" value="1"/>
</dbReference>
<evidence type="ECO:0000256" key="2">
    <source>
        <dbReference type="ARBA" id="ARBA00022908"/>
    </source>
</evidence>
<evidence type="ECO:0000259" key="6">
    <source>
        <dbReference type="PROSITE" id="PS51898"/>
    </source>
</evidence>
<dbReference type="InterPro" id="IPR011010">
    <property type="entry name" value="DNA_brk_join_enz"/>
</dbReference>
<dbReference type="EMBL" id="PHIG01000005">
    <property type="protein sequence ID" value="PJK31339.1"/>
    <property type="molecule type" value="Genomic_DNA"/>
</dbReference>
<reference evidence="8 9" key="1">
    <citation type="submission" date="2017-11" db="EMBL/GenBank/DDBJ databases">
        <title>Draft genome sequence of Rhizobiales bacterium SY3-13.</title>
        <authorList>
            <person name="Sun C."/>
        </authorList>
    </citation>
    <scope>NUCLEOTIDE SEQUENCE [LARGE SCALE GENOMIC DNA]</scope>
    <source>
        <strain evidence="8 9">SY3-13</strain>
    </source>
</reference>
<dbReference type="InterPro" id="IPR044068">
    <property type="entry name" value="CB"/>
</dbReference>
<dbReference type="GO" id="GO:0015074">
    <property type="term" value="P:DNA integration"/>
    <property type="evidence" value="ECO:0007669"/>
    <property type="project" value="UniProtKB-KW"/>
</dbReference>
<evidence type="ECO:0000256" key="5">
    <source>
        <dbReference type="PROSITE-ProRule" id="PRU01248"/>
    </source>
</evidence>
<dbReference type="Pfam" id="PF00589">
    <property type="entry name" value="Phage_integrase"/>
    <property type="match status" value="1"/>
</dbReference>
<dbReference type="InterPro" id="IPR002104">
    <property type="entry name" value="Integrase_catalytic"/>
</dbReference>
<comment type="caution">
    <text evidence="8">The sequence shown here is derived from an EMBL/GenBank/DDBJ whole genome shotgun (WGS) entry which is preliminary data.</text>
</comment>
<dbReference type="OrthoDB" id="7354488at2"/>
<dbReference type="GO" id="GO:0003677">
    <property type="term" value="F:DNA binding"/>
    <property type="evidence" value="ECO:0007669"/>
    <property type="project" value="UniProtKB-UniRule"/>
</dbReference>
<dbReference type="AlphaFoldDB" id="A0A2M9G6J3"/>
<dbReference type="CDD" id="cd00397">
    <property type="entry name" value="DNA_BRE_C"/>
    <property type="match status" value="1"/>
</dbReference>
<keyword evidence="3 5" id="KW-0238">DNA-binding</keyword>
<feature type="domain" description="Core-binding (CB)" evidence="7">
    <location>
        <begin position="6"/>
        <end position="96"/>
    </location>
</feature>
<dbReference type="InterPro" id="IPR010998">
    <property type="entry name" value="Integrase_recombinase_N"/>
</dbReference>